<dbReference type="GO" id="GO:0005634">
    <property type="term" value="C:nucleus"/>
    <property type="evidence" value="ECO:0007669"/>
    <property type="project" value="TreeGrafter"/>
</dbReference>
<dbReference type="GO" id="GO:0110031">
    <property type="term" value="P:negative regulation of G2/MI transition of meiotic cell cycle"/>
    <property type="evidence" value="ECO:0007669"/>
    <property type="project" value="TreeGrafter"/>
</dbReference>
<reference evidence="9" key="1">
    <citation type="journal article" date="2020" name="Stud. Mycol.">
        <title>101 Dothideomycetes genomes: a test case for predicting lifestyles and emergence of pathogens.</title>
        <authorList>
            <person name="Haridas S."/>
            <person name="Albert R."/>
            <person name="Binder M."/>
            <person name="Bloem J."/>
            <person name="Labutti K."/>
            <person name="Salamov A."/>
            <person name="Andreopoulos B."/>
            <person name="Baker S."/>
            <person name="Barry K."/>
            <person name="Bills G."/>
            <person name="Bluhm B."/>
            <person name="Cannon C."/>
            <person name="Castanera R."/>
            <person name="Culley D."/>
            <person name="Daum C."/>
            <person name="Ezra D."/>
            <person name="Gonzalez J."/>
            <person name="Henrissat B."/>
            <person name="Kuo A."/>
            <person name="Liang C."/>
            <person name="Lipzen A."/>
            <person name="Lutzoni F."/>
            <person name="Magnuson J."/>
            <person name="Mondo S."/>
            <person name="Nolan M."/>
            <person name="Ohm R."/>
            <person name="Pangilinan J."/>
            <person name="Park H.-J."/>
            <person name="Ramirez L."/>
            <person name="Alfaro M."/>
            <person name="Sun H."/>
            <person name="Tritt A."/>
            <person name="Yoshinaga Y."/>
            <person name="Zwiers L.-H."/>
            <person name="Turgeon B."/>
            <person name="Goodwin S."/>
            <person name="Spatafora J."/>
            <person name="Crous P."/>
            <person name="Grigoriev I."/>
        </authorList>
    </citation>
    <scope>NUCLEOTIDE SEQUENCE</scope>
    <source>
        <strain evidence="9">CBS 379.55</strain>
    </source>
</reference>
<evidence type="ECO:0000256" key="4">
    <source>
        <dbReference type="ARBA" id="ARBA00022840"/>
    </source>
</evidence>
<evidence type="ECO:0000256" key="2">
    <source>
        <dbReference type="ARBA" id="ARBA00022741"/>
    </source>
</evidence>
<feature type="binding site" evidence="6">
    <location>
        <position position="702"/>
    </location>
    <ligand>
        <name>ATP</name>
        <dbReference type="ChEBI" id="CHEBI:30616"/>
    </ligand>
</feature>
<dbReference type="GeneID" id="54547152"/>
<feature type="region of interest" description="Disordered" evidence="7">
    <location>
        <begin position="380"/>
        <end position="411"/>
    </location>
</feature>
<dbReference type="GO" id="GO:0005737">
    <property type="term" value="C:cytoplasm"/>
    <property type="evidence" value="ECO:0007669"/>
    <property type="project" value="TreeGrafter"/>
</dbReference>
<dbReference type="FunFam" id="1.10.510.10:FF:000536">
    <property type="entry name" value="Cyclin-dependent kinase WEE1"/>
    <property type="match status" value="1"/>
</dbReference>
<dbReference type="RefSeq" id="XP_033649740.1">
    <property type="nucleotide sequence ID" value="XM_033793977.1"/>
</dbReference>
<feature type="region of interest" description="Disordered" evidence="7">
    <location>
        <begin position="893"/>
        <end position="926"/>
    </location>
</feature>
<dbReference type="GO" id="GO:0004713">
    <property type="term" value="F:protein tyrosine kinase activity"/>
    <property type="evidence" value="ECO:0007669"/>
    <property type="project" value="TreeGrafter"/>
</dbReference>
<dbReference type="PROSITE" id="PS50011">
    <property type="entry name" value="PROTEIN_KINASE_DOM"/>
    <property type="match status" value="1"/>
</dbReference>
<evidence type="ECO:0000256" key="1">
    <source>
        <dbReference type="ARBA" id="ARBA00022679"/>
    </source>
</evidence>
<keyword evidence="3 9" id="KW-0418">Kinase</keyword>
<dbReference type="Gene3D" id="1.10.510.10">
    <property type="entry name" value="Transferase(Phosphotransferase) domain 1"/>
    <property type="match status" value="1"/>
</dbReference>
<dbReference type="PROSITE" id="PS00107">
    <property type="entry name" value="PROTEIN_KINASE_ATP"/>
    <property type="match status" value="1"/>
</dbReference>
<feature type="compositionally biased region" description="Polar residues" evidence="7">
    <location>
        <begin position="236"/>
        <end position="246"/>
    </location>
</feature>
<dbReference type="PANTHER" id="PTHR11042">
    <property type="entry name" value="EUKARYOTIC TRANSLATION INITIATION FACTOR 2-ALPHA KINASE EIF2-ALPHA KINASE -RELATED"/>
    <property type="match status" value="1"/>
</dbReference>
<keyword evidence="10" id="KW-1185">Reference proteome</keyword>
<feature type="compositionally biased region" description="Polar residues" evidence="7">
    <location>
        <begin position="429"/>
        <end position="439"/>
    </location>
</feature>
<dbReference type="InterPro" id="IPR017441">
    <property type="entry name" value="Protein_kinase_ATP_BS"/>
</dbReference>
<dbReference type="Pfam" id="PF00069">
    <property type="entry name" value="Pkinase"/>
    <property type="match status" value="1"/>
</dbReference>
<accession>A0A6A6J6K1</accession>
<protein>
    <submittedName>
        <fullName evidence="9">Kinase-like protein</fullName>
    </submittedName>
</protein>
<dbReference type="Proteomes" id="UP000800097">
    <property type="component" value="Unassembled WGS sequence"/>
</dbReference>
<evidence type="ECO:0000256" key="7">
    <source>
        <dbReference type="SAM" id="MobiDB-lite"/>
    </source>
</evidence>
<feature type="compositionally biased region" description="Basic and acidic residues" evidence="7">
    <location>
        <begin position="142"/>
        <end position="153"/>
    </location>
</feature>
<dbReference type="OrthoDB" id="5337378at2759"/>
<evidence type="ECO:0000256" key="3">
    <source>
        <dbReference type="ARBA" id="ARBA00022777"/>
    </source>
</evidence>
<comment type="similarity">
    <text evidence="5">Belongs to the protein kinase superfamily. Ser/Thr protein kinase family. GCN2 subfamily.</text>
</comment>
<dbReference type="GO" id="GO:0005524">
    <property type="term" value="F:ATP binding"/>
    <property type="evidence" value="ECO:0007669"/>
    <property type="project" value="UniProtKB-UniRule"/>
</dbReference>
<dbReference type="InterPro" id="IPR000719">
    <property type="entry name" value="Prot_kinase_dom"/>
</dbReference>
<dbReference type="InterPro" id="IPR011009">
    <property type="entry name" value="Kinase-like_dom_sf"/>
</dbReference>
<dbReference type="SMART" id="SM00220">
    <property type="entry name" value="S_TKc"/>
    <property type="match status" value="1"/>
</dbReference>
<evidence type="ECO:0000313" key="9">
    <source>
        <dbReference type="EMBL" id="KAF2272201.1"/>
    </source>
</evidence>
<evidence type="ECO:0000259" key="8">
    <source>
        <dbReference type="PROSITE" id="PS50011"/>
    </source>
</evidence>
<feature type="region of interest" description="Disordered" evidence="7">
    <location>
        <begin position="39"/>
        <end position="58"/>
    </location>
</feature>
<sequence>MDYSYSPHCESGGAIHLPSPTHRHNTYGGLSLEQIRRSLSHSPSKPSRFHLRKTDSFGSPISPLALSRAFSPTKPLFETPSPQKKRITLRRSNTPLRSSPRNHPASHSPRRALSESNQNVTNSTPITVTRFAGEENMTETDQAERQEPSDKPIKYGLSRLRNDVGSPGNNFRATPLKRSDGIMNLDAANVGSPLAKRRSVHGASVFGPDFDVFDQPAAPGTACEEPSRPLDFGSPVTFSSLPTQTPLRKSSSLRKSTLSQRTGSTMARSKPVFDGEFAGPGTAPSKLRQRMSLDGPLNQAASANQSPLRRSTQSDVFRPSAFLRPAPPHHQPHPLSIDLTTSISAEAAPDNAIQDAPVPLTFAPRKHIFSRSLPLGISRPTERADSLDGSFETPSFKATRPNPEPFMSTGLFSKKNRNLDIEAAINRYNQMPGTPSKRNSFPPPTASPSFDRRPLFFGRLQRPEFGQTSTPFSVHKQSSSLSFGKGVGIFGSFGSKTQRRSSFADLDSEGSHSPCGNVMTDSQSSSEDLPPTPTKPHEGPARRKDSSLRRQTFHHTRVSLNSDTFAAPAGSVTPTLGAATPTGHLSPHTPSESFTPPDPSTLSITGRRKGSMPLNASTSTMFPPATPTAPRDGSHLFDKNSVSFPPFSVLGENDVDISLYERFDHVTFLGDGEFSVVYRAEKVGERGSGFSSSPRTHVYAVKKTKKPFTGPSDKEKKMREVQILEALCGHDHIISLEDHWEQNGHLFIQTEFCEEGNLQRFLDHAGNKGRIDDFRIWKILLEVTLGVRYIHDKGFIHLDLKPANILITFDGCLKIADFGLATSWPAPSNIDGEGDRHYLAPEALGGRYDKPCDIFALGIIMCEVASNYTMPENGDSWQRLRRGDLSDLPSLTWSSESSLDRDVNGEPIESENSEGVFVSDDEDATPKPVSAARHIERYSGGLAEPPNFMIDDQDPDSLQQIVQWMLNGNPDLRPNAEQLYRCYGCQWVERRSRAGATIYEGNWGPADDVLDDKQEDVDRMDTD</sequence>
<keyword evidence="2 6" id="KW-0547">Nucleotide-binding</keyword>
<dbReference type="EMBL" id="ML986525">
    <property type="protein sequence ID" value="KAF2272201.1"/>
    <property type="molecule type" value="Genomic_DNA"/>
</dbReference>
<name>A0A6A6J6K1_WESOR</name>
<feature type="compositionally biased region" description="Polar residues" evidence="7">
    <location>
        <begin position="114"/>
        <end position="127"/>
    </location>
</feature>
<dbReference type="PROSITE" id="PS00108">
    <property type="entry name" value="PROTEIN_KINASE_ST"/>
    <property type="match status" value="1"/>
</dbReference>
<gene>
    <name evidence="9" type="ORF">EI97DRAFT_233777</name>
</gene>
<dbReference type="InterPro" id="IPR050339">
    <property type="entry name" value="CC_SR_Kinase"/>
</dbReference>
<feature type="region of interest" description="Disordered" evidence="7">
    <location>
        <begin position="501"/>
        <end position="630"/>
    </location>
</feature>
<feature type="region of interest" description="Disordered" evidence="7">
    <location>
        <begin position="72"/>
        <end position="176"/>
    </location>
</feature>
<feature type="compositionally biased region" description="Basic and acidic residues" evidence="7">
    <location>
        <begin position="535"/>
        <end position="548"/>
    </location>
</feature>
<feature type="compositionally biased region" description="Polar residues" evidence="7">
    <location>
        <begin position="588"/>
        <end position="604"/>
    </location>
</feature>
<proteinExistence type="inferred from homology"/>
<dbReference type="AlphaFoldDB" id="A0A6A6J6K1"/>
<dbReference type="Gene3D" id="3.30.200.20">
    <property type="entry name" value="Phosphorylase Kinase, domain 1"/>
    <property type="match status" value="1"/>
</dbReference>
<evidence type="ECO:0000256" key="5">
    <source>
        <dbReference type="ARBA" id="ARBA00037982"/>
    </source>
</evidence>
<dbReference type="SUPFAM" id="SSF56112">
    <property type="entry name" value="Protein kinase-like (PK-like)"/>
    <property type="match status" value="1"/>
</dbReference>
<dbReference type="InterPro" id="IPR008271">
    <property type="entry name" value="Ser/Thr_kinase_AS"/>
</dbReference>
<keyword evidence="1" id="KW-0808">Transferase</keyword>
<feature type="region of interest" description="Disordered" evidence="7">
    <location>
        <begin position="216"/>
        <end position="288"/>
    </location>
</feature>
<feature type="compositionally biased region" description="Low complexity" evidence="7">
    <location>
        <begin position="247"/>
        <end position="262"/>
    </location>
</feature>
<organism evidence="9 10">
    <name type="scientific">Westerdykella ornata</name>
    <dbReference type="NCBI Taxonomy" id="318751"/>
    <lineage>
        <taxon>Eukaryota</taxon>
        <taxon>Fungi</taxon>
        <taxon>Dikarya</taxon>
        <taxon>Ascomycota</taxon>
        <taxon>Pezizomycotina</taxon>
        <taxon>Dothideomycetes</taxon>
        <taxon>Pleosporomycetidae</taxon>
        <taxon>Pleosporales</taxon>
        <taxon>Sporormiaceae</taxon>
        <taxon>Westerdykella</taxon>
    </lineage>
</organism>
<evidence type="ECO:0000256" key="6">
    <source>
        <dbReference type="PROSITE-ProRule" id="PRU10141"/>
    </source>
</evidence>
<keyword evidence="4 6" id="KW-0067">ATP-binding</keyword>
<feature type="compositionally biased region" description="Polar residues" evidence="7">
    <location>
        <begin position="90"/>
        <end position="101"/>
    </location>
</feature>
<feature type="region of interest" description="Disordered" evidence="7">
    <location>
        <begin position="1002"/>
        <end position="1023"/>
    </location>
</feature>
<feature type="domain" description="Protein kinase" evidence="8">
    <location>
        <begin position="663"/>
        <end position="988"/>
    </location>
</feature>
<dbReference type="PANTHER" id="PTHR11042:SF196">
    <property type="entry name" value="MITOSIS INHIBITOR PROTEIN KINASE SWE1"/>
    <property type="match status" value="1"/>
</dbReference>
<evidence type="ECO:0000313" key="10">
    <source>
        <dbReference type="Proteomes" id="UP000800097"/>
    </source>
</evidence>
<feature type="region of interest" description="Disordered" evidence="7">
    <location>
        <begin position="429"/>
        <end position="453"/>
    </location>
</feature>